<reference evidence="4" key="1">
    <citation type="journal article" date="2017" name="BMC Genomics">
        <title>Genomic characterization of two novel pathogenic avipoxviruses isolated from pacific shearwaters (Ardenna spp.).</title>
        <authorList>
            <person name="Sarker S."/>
            <person name="Das S."/>
            <person name="Lavers J.L."/>
            <person name="Hutton I."/>
            <person name="Helbig K."/>
            <person name="Imbery J."/>
            <person name="Upton C."/>
            <person name="Raidal S.R."/>
        </authorList>
    </citation>
    <scope>NUCLEOTIDE SEQUENCE [LARGE SCALE GENOMIC DNA]</scope>
    <source>
        <strain evidence="4">SWPV-2</strain>
    </source>
</reference>
<proteinExistence type="predicted"/>
<dbReference type="SMART" id="SM00248">
    <property type="entry name" value="ANK"/>
    <property type="match status" value="8"/>
</dbReference>
<dbReference type="PANTHER" id="PTHR24123:SF33">
    <property type="entry name" value="PROTEIN HOS4"/>
    <property type="match status" value="1"/>
</dbReference>
<keyword evidence="1" id="KW-0677">Repeat</keyword>
<evidence type="ECO:0000256" key="2">
    <source>
        <dbReference type="ARBA" id="ARBA00023043"/>
    </source>
</evidence>
<accession>A0A1V0QGB1</accession>
<evidence type="ECO:0000256" key="1">
    <source>
        <dbReference type="ARBA" id="ARBA00022737"/>
    </source>
</evidence>
<feature type="repeat" description="ANK" evidence="3">
    <location>
        <begin position="391"/>
        <end position="423"/>
    </location>
</feature>
<dbReference type="SUPFAM" id="SSF48403">
    <property type="entry name" value="Ankyrin repeat"/>
    <property type="match status" value="1"/>
</dbReference>
<dbReference type="EMBL" id="KX857215">
    <property type="protein sequence ID" value="ARE67367.1"/>
    <property type="molecule type" value="Genomic_DNA"/>
</dbReference>
<dbReference type="Proteomes" id="UP000319767">
    <property type="component" value="Segment"/>
</dbReference>
<protein>
    <submittedName>
        <fullName evidence="4">SWPV2-ORF139</fullName>
    </submittedName>
</protein>
<dbReference type="PROSITE" id="PS50088">
    <property type="entry name" value="ANK_REPEAT"/>
    <property type="match status" value="4"/>
</dbReference>
<dbReference type="Pfam" id="PF13857">
    <property type="entry name" value="Ank_5"/>
    <property type="match status" value="1"/>
</dbReference>
<dbReference type="Pfam" id="PF12796">
    <property type="entry name" value="Ank_2"/>
    <property type="match status" value="3"/>
</dbReference>
<dbReference type="Gene3D" id="1.25.40.20">
    <property type="entry name" value="Ankyrin repeat-containing domain"/>
    <property type="match status" value="4"/>
</dbReference>
<feature type="repeat" description="ANK" evidence="3">
    <location>
        <begin position="296"/>
        <end position="328"/>
    </location>
</feature>
<dbReference type="InterPro" id="IPR002110">
    <property type="entry name" value="Ankyrin_rpt"/>
</dbReference>
<dbReference type="InterPro" id="IPR036770">
    <property type="entry name" value="Ankyrin_rpt-contain_sf"/>
</dbReference>
<keyword evidence="2 3" id="KW-0040">ANK repeat</keyword>
<dbReference type="PROSITE" id="PS50297">
    <property type="entry name" value="ANK_REP_REGION"/>
    <property type="match status" value="3"/>
</dbReference>
<sequence length="556" mass="63915">MENKLYKIMFIGSDNEILSAIKDYISENKEYDEYPLYHNLPLHYAISARRLEIVEYLLKLDYDPNVMTNLGYYPIQLISMQFNLTMLPIDTKTYNLVNEYINEIRDCTSFTTSVSIPIVKEILKGNTNISKSYMIELSEKVRSEELLIADLLIMYGADINSMGGGSTALHYASESGNLYIVRLLIACGADLTIKTFLGDSIFLNATKSNNVEVVKEIHSRFYLNDFTDDFKKIIKLAHNYTADMLKFIKDIGFDINTVDDLNRTVLHYTCFYNTTDDENIKRILNYGVSIDAVDSDGFTALHYAIIYSNIKAIKILLDYDADVNINTKNGDDVLDLAVKTKNTEIILEVIKHYSDYINNSTALGNVTCSNDLKMISLLLNIGFDVNGKYYNSSSLLHLAVIFGKPETVKLLLEYGANPNITDKYGTTPLESALMIFHISNKYRREFSRLMTIDLVFRLYASPHDNDYSFDKNMYIIQSNSFLRKIKDLCLEEIENMKLIKINSTYSLHSLLINKNIITVLDDNPSFKQIIRNNLCNFHIYRDRIEEFITNTSKFYI</sequence>
<evidence type="ECO:0000313" key="4">
    <source>
        <dbReference type="EMBL" id="ARE67367.1"/>
    </source>
</evidence>
<name>A0A1V0QGB1_CNPV</name>
<dbReference type="PANTHER" id="PTHR24123">
    <property type="entry name" value="ANKYRIN REPEAT-CONTAINING"/>
    <property type="match status" value="1"/>
</dbReference>
<feature type="repeat" description="ANK" evidence="3">
    <location>
        <begin position="164"/>
        <end position="196"/>
    </location>
</feature>
<evidence type="ECO:0000256" key="3">
    <source>
        <dbReference type="PROSITE-ProRule" id="PRU00023"/>
    </source>
</evidence>
<organism evidence="4">
    <name type="scientific">Shearwaterpox virus</name>
    <dbReference type="NCBI Taxonomy" id="1974596"/>
    <lineage>
        <taxon>Viruses</taxon>
        <taxon>Varidnaviria</taxon>
        <taxon>Bamfordvirae</taxon>
        <taxon>Nucleocytoviricota</taxon>
        <taxon>Pokkesviricetes</taxon>
        <taxon>Chitovirales</taxon>
        <taxon>Poxviridae</taxon>
        <taxon>Chordopoxvirinae</taxon>
        <taxon>Avipoxvirus</taxon>
        <taxon>Avipoxvirus canarypox</taxon>
        <taxon>Canarypox virus</taxon>
    </lineage>
</organism>
<dbReference type="PRINTS" id="PR01415">
    <property type="entry name" value="ANKYRIN"/>
</dbReference>
<dbReference type="InterPro" id="IPR051165">
    <property type="entry name" value="Multifunctional_ANK_Repeat"/>
</dbReference>
<gene>
    <name evidence="4" type="primary">SWPV2-139</name>
</gene>
<feature type="repeat" description="ANK" evidence="3">
    <location>
        <begin position="37"/>
        <end position="69"/>
    </location>
</feature>